<comment type="caution">
    <text evidence="2">The sequence shown here is derived from an EMBL/GenBank/DDBJ whole genome shotgun (WGS) entry which is preliminary data.</text>
</comment>
<accession>A0A419V4P6</accession>
<reference evidence="2 3" key="1">
    <citation type="submission" date="2018-09" db="EMBL/GenBank/DDBJ databases">
        <title>Genomic Encyclopedia of Archaeal and Bacterial Type Strains, Phase II (KMG-II): from individual species to whole genera.</title>
        <authorList>
            <person name="Goeker M."/>
        </authorList>
    </citation>
    <scope>NUCLEOTIDE SEQUENCE [LARGE SCALE GENOMIC DNA]</scope>
    <source>
        <strain evidence="2 3">DSM 17008</strain>
    </source>
</reference>
<gene>
    <name evidence="2" type="ORF">ATL39_1775</name>
</gene>
<keyword evidence="1" id="KW-1133">Transmembrane helix</keyword>
<keyword evidence="1" id="KW-0812">Transmembrane</keyword>
<evidence type="ECO:0000256" key="1">
    <source>
        <dbReference type="SAM" id="Phobius"/>
    </source>
</evidence>
<dbReference type="Proteomes" id="UP000285120">
    <property type="component" value="Unassembled WGS sequence"/>
</dbReference>
<organism evidence="2 3">
    <name type="scientific">Sinobaca qinghaiensis</name>
    <dbReference type="NCBI Taxonomy" id="342944"/>
    <lineage>
        <taxon>Bacteria</taxon>
        <taxon>Bacillati</taxon>
        <taxon>Bacillota</taxon>
        <taxon>Bacilli</taxon>
        <taxon>Bacillales</taxon>
        <taxon>Sporolactobacillaceae</taxon>
        <taxon>Sinobaca</taxon>
    </lineage>
</organism>
<dbReference type="Pfam" id="PF13994">
    <property type="entry name" value="PgaD"/>
    <property type="match status" value="1"/>
</dbReference>
<feature type="transmembrane region" description="Helical" evidence="1">
    <location>
        <begin position="71"/>
        <end position="92"/>
    </location>
</feature>
<dbReference type="AlphaFoldDB" id="A0A419V4P6"/>
<evidence type="ECO:0000313" key="3">
    <source>
        <dbReference type="Proteomes" id="UP000285120"/>
    </source>
</evidence>
<name>A0A419V4P6_9BACL</name>
<dbReference type="NCBIfam" id="TIGR03940">
    <property type="entry name" value="PGA_PgaD"/>
    <property type="match status" value="1"/>
</dbReference>
<dbReference type="EMBL" id="RAPK01000008">
    <property type="protein sequence ID" value="RKD73480.1"/>
    <property type="molecule type" value="Genomic_DNA"/>
</dbReference>
<sequence>MEQPRSWPAQNRFIIKSRQSYLTTFVSVILTLVLWAYSAVVAWFFLSAALFINDPYSSLLKITFKINNGEIRMFMLSTLIAFVAMLVLLLLWRKYNYHRFGSLRRRNYPPDSTKADMEELGLMSKKDINKLKSSRYVTFTKSPVREISKDTKSSVREISKERKRS</sequence>
<evidence type="ECO:0000313" key="2">
    <source>
        <dbReference type="EMBL" id="RKD73480.1"/>
    </source>
</evidence>
<dbReference type="RefSeq" id="WP_120192970.1">
    <property type="nucleotide sequence ID" value="NZ_RAPK01000008.1"/>
</dbReference>
<keyword evidence="3" id="KW-1185">Reference proteome</keyword>
<feature type="transmembrane region" description="Helical" evidence="1">
    <location>
        <begin position="21"/>
        <end position="51"/>
    </location>
</feature>
<dbReference type="OrthoDB" id="2357082at2"/>
<dbReference type="InterPro" id="IPR023829">
    <property type="entry name" value="PGA_PgaD"/>
</dbReference>
<dbReference type="GO" id="GO:0043709">
    <property type="term" value="P:cell adhesion involved in single-species biofilm formation"/>
    <property type="evidence" value="ECO:0007669"/>
    <property type="project" value="InterPro"/>
</dbReference>
<proteinExistence type="predicted"/>
<keyword evidence="1" id="KW-0472">Membrane</keyword>
<protein>
    <submittedName>
        <fullName evidence="2">Poly-beta-1,6-N-acetyl-D-glucosamine biosynthesis protein PgaD</fullName>
    </submittedName>
</protein>